<dbReference type="GO" id="GO:0045121">
    <property type="term" value="C:membrane raft"/>
    <property type="evidence" value="ECO:0007669"/>
    <property type="project" value="TreeGrafter"/>
</dbReference>
<dbReference type="GO" id="GO:0032185">
    <property type="term" value="P:septin cytoskeleton organization"/>
    <property type="evidence" value="ECO:0007669"/>
    <property type="project" value="TreeGrafter"/>
</dbReference>
<dbReference type="GO" id="GO:0006897">
    <property type="term" value="P:endocytosis"/>
    <property type="evidence" value="ECO:0007669"/>
    <property type="project" value="TreeGrafter"/>
</dbReference>
<feature type="transmembrane region" description="Helical" evidence="2">
    <location>
        <begin position="188"/>
        <end position="209"/>
    </location>
</feature>
<evidence type="ECO:0000313" key="4">
    <source>
        <dbReference type="Proteomes" id="UP000800039"/>
    </source>
</evidence>
<feature type="transmembrane region" description="Helical" evidence="2">
    <location>
        <begin position="117"/>
        <end position="138"/>
    </location>
</feature>
<dbReference type="Pfam" id="PF06687">
    <property type="entry name" value="SUR7"/>
    <property type="match status" value="1"/>
</dbReference>
<dbReference type="GeneID" id="63851229"/>
<feature type="transmembrane region" description="Helical" evidence="2">
    <location>
        <begin position="145"/>
        <end position="168"/>
    </location>
</feature>
<name>A0A9P4GA48_9PLEO</name>
<keyword evidence="4" id="KW-1185">Reference proteome</keyword>
<dbReference type="GO" id="GO:0030866">
    <property type="term" value="P:cortical actin cytoskeleton organization"/>
    <property type="evidence" value="ECO:0007669"/>
    <property type="project" value="TreeGrafter"/>
</dbReference>
<dbReference type="EMBL" id="ML976618">
    <property type="protein sequence ID" value="KAF1841495.1"/>
    <property type="molecule type" value="Genomic_DNA"/>
</dbReference>
<evidence type="ECO:0000313" key="3">
    <source>
        <dbReference type="EMBL" id="KAF1841495.1"/>
    </source>
</evidence>
<feature type="compositionally biased region" description="Basic residues" evidence="1">
    <location>
        <begin position="220"/>
        <end position="231"/>
    </location>
</feature>
<feature type="region of interest" description="Disordered" evidence="1">
    <location>
        <begin position="215"/>
        <end position="250"/>
    </location>
</feature>
<protein>
    <submittedName>
        <fullName evidence="3">SUR7-domain-containing protein</fullName>
    </submittedName>
</protein>
<comment type="caution">
    <text evidence="3">The sequence shown here is derived from an EMBL/GenBank/DDBJ whole genome shotgun (WGS) entry which is preliminary data.</text>
</comment>
<feature type="compositionally biased region" description="Basic and acidic residues" evidence="1">
    <location>
        <begin position="240"/>
        <end position="250"/>
    </location>
</feature>
<dbReference type="InterPro" id="IPR009571">
    <property type="entry name" value="SUR7/Rim9-like_fungi"/>
</dbReference>
<dbReference type="GO" id="GO:0005886">
    <property type="term" value="C:plasma membrane"/>
    <property type="evidence" value="ECO:0007669"/>
    <property type="project" value="InterPro"/>
</dbReference>
<keyword evidence="2" id="KW-0472">Membrane</keyword>
<gene>
    <name evidence="3" type="ORF">K460DRAFT_369523</name>
</gene>
<organism evidence="3 4">
    <name type="scientific">Cucurbitaria berberidis CBS 394.84</name>
    <dbReference type="NCBI Taxonomy" id="1168544"/>
    <lineage>
        <taxon>Eukaryota</taxon>
        <taxon>Fungi</taxon>
        <taxon>Dikarya</taxon>
        <taxon>Ascomycota</taxon>
        <taxon>Pezizomycotina</taxon>
        <taxon>Dothideomycetes</taxon>
        <taxon>Pleosporomycetidae</taxon>
        <taxon>Pleosporales</taxon>
        <taxon>Pleosporineae</taxon>
        <taxon>Cucurbitariaceae</taxon>
        <taxon>Cucurbitaria</taxon>
    </lineage>
</organism>
<proteinExistence type="predicted"/>
<dbReference type="AlphaFoldDB" id="A0A9P4GA48"/>
<dbReference type="GO" id="GO:0005938">
    <property type="term" value="C:cell cortex"/>
    <property type="evidence" value="ECO:0007669"/>
    <property type="project" value="TreeGrafter"/>
</dbReference>
<evidence type="ECO:0000256" key="1">
    <source>
        <dbReference type="SAM" id="MobiDB-lite"/>
    </source>
</evidence>
<dbReference type="PANTHER" id="PTHR36414:SF1">
    <property type="entry name" value="PROTEIN SUR7"/>
    <property type="match status" value="1"/>
</dbReference>
<accession>A0A9P4GA48</accession>
<dbReference type="PANTHER" id="PTHR36414">
    <property type="entry name" value="PROTEIN SUR7"/>
    <property type="match status" value="1"/>
</dbReference>
<sequence length="250" mass="27207">MAGPARPLLAIVSLILLAGGILLQFFTILSGAVNSSPIDRFYFLQASTNNIENARNPSRWTFFAICGRDPTTGYNANCGNIVPALPFDPPRNFGTQENVPEQFIGTHTFYYLSRFMFAFYLVALFFAAIALVSGLLALCSRLGGYLSAMTTAVALFFQTLAAALLTAWVIKGRNAFRSGGFEANVGKYLLAFAWASMAAFFVATILFCLGGKLGGDRSSGVKRTRSTRSNRSRGSFIDTDSSRRVKDDYS</sequence>
<evidence type="ECO:0000256" key="2">
    <source>
        <dbReference type="SAM" id="Phobius"/>
    </source>
</evidence>
<dbReference type="GO" id="GO:0031505">
    <property type="term" value="P:fungal-type cell wall organization"/>
    <property type="evidence" value="ECO:0007669"/>
    <property type="project" value="TreeGrafter"/>
</dbReference>
<dbReference type="OrthoDB" id="5419460at2759"/>
<reference evidence="3" key="1">
    <citation type="submission" date="2020-01" db="EMBL/GenBank/DDBJ databases">
        <authorList>
            <consortium name="DOE Joint Genome Institute"/>
            <person name="Haridas S."/>
            <person name="Albert R."/>
            <person name="Binder M."/>
            <person name="Bloem J."/>
            <person name="Labutti K."/>
            <person name="Salamov A."/>
            <person name="Andreopoulos B."/>
            <person name="Baker S.E."/>
            <person name="Barry K."/>
            <person name="Bills G."/>
            <person name="Bluhm B.H."/>
            <person name="Cannon C."/>
            <person name="Castanera R."/>
            <person name="Culley D.E."/>
            <person name="Daum C."/>
            <person name="Ezra D."/>
            <person name="Gonzalez J.B."/>
            <person name="Henrissat B."/>
            <person name="Kuo A."/>
            <person name="Liang C."/>
            <person name="Lipzen A."/>
            <person name="Lutzoni F."/>
            <person name="Magnuson J."/>
            <person name="Mondo S."/>
            <person name="Nolan M."/>
            <person name="Ohm R."/>
            <person name="Pangilinan J."/>
            <person name="Park H.-J."/>
            <person name="Ramirez L."/>
            <person name="Alfaro M."/>
            <person name="Sun H."/>
            <person name="Tritt A."/>
            <person name="Yoshinaga Y."/>
            <person name="Zwiers L.-H."/>
            <person name="Turgeon B.G."/>
            <person name="Goodwin S.B."/>
            <person name="Spatafora J.W."/>
            <person name="Crous P.W."/>
            <person name="Grigoriev I.V."/>
        </authorList>
    </citation>
    <scope>NUCLEOTIDE SEQUENCE</scope>
    <source>
        <strain evidence="3">CBS 394.84</strain>
    </source>
</reference>
<keyword evidence="2" id="KW-0812">Transmembrane</keyword>
<dbReference type="RefSeq" id="XP_040784058.1">
    <property type="nucleotide sequence ID" value="XM_040933978.1"/>
</dbReference>
<dbReference type="Proteomes" id="UP000800039">
    <property type="component" value="Unassembled WGS sequence"/>
</dbReference>
<keyword evidence="2" id="KW-1133">Transmembrane helix</keyword>